<dbReference type="GO" id="GO:0005524">
    <property type="term" value="F:ATP binding"/>
    <property type="evidence" value="ECO:0007669"/>
    <property type="project" value="UniProtKB-KW"/>
</dbReference>
<evidence type="ECO:0000256" key="1">
    <source>
        <dbReference type="ARBA" id="ARBA00022741"/>
    </source>
</evidence>
<sequence>MHSEIMPAFQQIRNAVLGKDEAIKRCLTCLLAGGHLLIEDLPGIGKTTLAKATARSLGLTFRRIQCTSDMLPGDILGVSIFESRERIFRFHPGPVFTQILLADEINRAGPKTQSALLEAMEENQVSVEGQTHPLPHPFFVMATQNPSEQAGAYPLPESQLDRFLMRISMGYPDRDAEKRILKGEVRHAFSELTPLLSAQKIISFRQEVQQAGVSDALMDYVQDILEYTRKESLFHTGLSPRAGMAIVLASKAWAFLHKRDFCLPEDVQAVFPWVSSHRLQKSKDLTGFSPEEMQDVLKKIPLP</sequence>
<dbReference type="Gene3D" id="1.10.8.80">
    <property type="entry name" value="Magnesium chelatase subunit I, C-Terminal domain"/>
    <property type="match status" value="1"/>
</dbReference>
<evidence type="ECO:0000256" key="3">
    <source>
        <dbReference type="ARBA" id="ARBA00061607"/>
    </source>
</evidence>
<dbReference type="RefSeq" id="WP_144685222.1">
    <property type="nucleotide sequence ID" value="NZ_VLLC01000015.1"/>
</dbReference>
<dbReference type="InterPro" id="IPR027417">
    <property type="entry name" value="P-loop_NTPase"/>
</dbReference>
<dbReference type="CDD" id="cd00009">
    <property type="entry name" value="AAA"/>
    <property type="match status" value="1"/>
</dbReference>
<keyword evidence="1" id="KW-0547">Nucleotide-binding</keyword>
<dbReference type="InterPro" id="IPR041628">
    <property type="entry name" value="ChlI/MoxR_AAA_lid"/>
</dbReference>
<dbReference type="PANTHER" id="PTHR42759">
    <property type="entry name" value="MOXR FAMILY PROTEIN"/>
    <property type="match status" value="1"/>
</dbReference>
<dbReference type="Gene3D" id="3.40.50.300">
    <property type="entry name" value="P-loop containing nucleotide triphosphate hydrolases"/>
    <property type="match status" value="1"/>
</dbReference>
<organism evidence="5 6">
    <name type="scientific">Desulfobotulus alkaliphilus</name>
    <dbReference type="NCBI Taxonomy" id="622671"/>
    <lineage>
        <taxon>Bacteria</taxon>
        <taxon>Pseudomonadati</taxon>
        <taxon>Thermodesulfobacteriota</taxon>
        <taxon>Desulfobacteria</taxon>
        <taxon>Desulfobacterales</taxon>
        <taxon>Desulfobacteraceae</taxon>
        <taxon>Desulfobotulus</taxon>
    </lineage>
</organism>
<keyword evidence="2" id="KW-0067">ATP-binding</keyword>
<proteinExistence type="inferred from homology"/>
<accession>A0A562RQ57</accession>
<gene>
    <name evidence="5" type="ORF">LZ24_02113</name>
</gene>
<dbReference type="EMBL" id="VLLC01000015">
    <property type="protein sequence ID" value="TWI71148.1"/>
    <property type="molecule type" value="Genomic_DNA"/>
</dbReference>
<dbReference type="PANTHER" id="PTHR42759:SF5">
    <property type="entry name" value="METHANOL DEHYDROGENASE REGULATOR"/>
    <property type="match status" value="1"/>
</dbReference>
<dbReference type="Pfam" id="PF17863">
    <property type="entry name" value="AAA_lid_2"/>
    <property type="match status" value="1"/>
</dbReference>
<evidence type="ECO:0000259" key="4">
    <source>
        <dbReference type="SMART" id="SM00382"/>
    </source>
</evidence>
<dbReference type="SUPFAM" id="SSF52540">
    <property type="entry name" value="P-loop containing nucleoside triphosphate hydrolases"/>
    <property type="match status" value="1"/>
</dbReference>
<comment type="caution">
    <text evidence="5">The sequence shown here is derived from an EMBL/GenBank/DDBJ whole genome shotgun (WGS) entry which is preliminary data.</text>
</comment>
<dbReference type="AlphaFoldDB" id="A0A562RQ57"/>
<evidence type="ECO:0000313" key="5">
    <source>
        <dbReference type="EMBL" id="TWI71148.1"/>
    </source>
</evidence>
<evidence type="ECO:0000313" key="6">
    <source>
        <dbReference type="Proteomes" id="UP000318307"/>
    </source>
</evidence>
<comment type="similarity">
    <text evidence="3">Belongs to the MoxR family.</text>
</comment>
<dbReference type="SMART" id="SM00382">
    <property type="entry name" value="AAA"/>
    <property type="match status" value="1"/>
</dbReference>
<dbReference type="InterPro" id="IPR003593">
    <property type="entry name" value="AAA+_ATPase"/>
</dbReference>
<dbReference type="PIRSF" id="PIRSF002849">
    <property type="entry name" value="AAA_ATPase_chaperone_MoxR_prd"/>
    <property type="match status" value="1"/>
</dbReference>
<dbReference type="Proteomes" id="UP000318307">
    <property type="component" value="Unassembled WGS sequence"/>
</dbReference>
<dbReference type="Pfam" id="PF07726">
    <property type="entry name" value="AAA_3"/>
    <property type="match status" value="1"/>
</dbReference>
<name>A0A562RQ57_9BACT</name>
<reference evidence="5 6" key="1">
    <citation type="submission" date="2019-07" db="EMBL/GenBank/DDBJ databases">
        <title>Genome sequencing of 100 strains of the haloalkaliphilic chemolithoautotrophic sulfur-oxidizing bacterium Thioalkalivibrio.</title>
        <authorList>
            <person name="Muyzer G."/>
        </authorList>
    </citation>
    <scope>NUCLEOTIDE SEQUENCE [LARGE SCALE GENOMIC DNA]</scope>
    <source>
        <strain evidence="5 6">ASO4-4</strain>
    </source>
</reference>
<feature type="domain" description="AAA+ ATPase" evidence="4">
    <location>
        <begin position="32"/>
        <end position="173"/>
    </location>
</feature>
<dbReference type="FunFam" id="3.40.50.300:FF:000640">
    <property type="entry name" value="MoxR family ATPase"/>
    <property type="match status" value="1"/>
</dbReference>
<keyword evidence="6" id="KW-1185">Reference proteome</keyword>
<dbReference type="GO" id="GO:0016887">
    <property type="term" value="F:ATP hydrolysis activity"/>
    <property type="evidence" value="ECO:0007669"/>
    <property type="project" value="InterPro"/>
</dbReference>
<dbReference type="InterPro" id="IPR050764">
    <property type="entry name" value="CbbQ/NirQ/NorQ/GpvN"/>
</dbReference>
<protein>
    <submittedName>
        <fullName evidence="5">MoxR-like ATPase</fullName>
    </submittedName>
</protein>
<dbReference type="InterPro" id="IPR011703">
    <property type="entry name" value="ATPase_AAA-3"/>
</dbReference>
<evidence type="ECO:0000256" key="2">
    <source>
        <dbReference type="ARBA" id="ARBA00022840"/>
    </source>
</evidence>
<dbReference type="OrthoDB" id="9808397at2"/>